<comment type="catalytic activity">
    <reaction evidence="7">
        <text>4-imidazolone-5-propanoate + H2O = N-formimidoyl-L-glutamate</text>
        <dbReference type="Rhea" id="RHEA:23660"/>
        <dbReference type="ChEBI" id="CHEBI:15377"/>
        <dbReference type="ChEBI" id="CHEBI:58928"/>
        <dbReference type="ChEBI" id="CHEBI:77893"/>
        <dbReference type="EC" id="3.5.2.7"/>
    </reaction>
</comment>
<evidence type="ECO:0000259" key="8">
    <source>
        <dbReference type="Pfam" id="PF01979"/>
    </source>
</evidence>
<dbReference type="InterPro" id="IPR005920">
    <property type="entry name" value="HutI"/>
</dbReference>
<dbReference type="PANTHER" id="PTHR42752:SF1">
    <property type="entry name" value="IMIDAZOLONEPROPIONASE-RELATED"/>
    <property type="match status" value="1"/>
</dbReference>
<dbReference type="RefSeq" id="WP_126767242.1">
    <property type="nucleotide sequence ID" value="NZ_PIPJ01000004.1"/>
</dbReference>
<gene>
    <name evidence="7" type="primary">hutI</name>
    <name evidence="9" type="ORF">CWE08_07630</name>
</gene>
<feature type="binding site" evidence="7">
    <location>
        <position position="324"/>
    </location>
    <ligand>
        <name>N-formimidoyl-L-glutamate</name>
        <dbReference type="ChEBI" id="CHEBI:58928"/>
    </ligand>
</feature>
<dbReference type="InterPro" id="IPR011059">
    <property type="entry name" value="Metal-dep_hydrolase_composite"/>
</dbReference>
<accession>A0A432VWN4</accession>
<dbReference type="Gene3D" id="3.20.20.140">
    <property type="entry name" value="Metal-dependent hydrolases"/>
    <property type="match status" value="1"/>
</dbReference>
<evidence type="ECO:0000256" key="6">
    <source>
        <dbReference type="ARBA" id="ARBA00023004"/>
    </source>
</evidence>
<dbReference type="InterPro" id="IPR006680">
    <property type="entry name" value="Amidohydro-rel"/>
</dbReference>
<proteinExistence type="inferred from homology"/>
<feature type="binding site" evidence="7">
    <location>
        <position position="147"/>
    </location>
    <ligand>
        <name>4-imidazolone-5-propanoate</name>
        <dbReference type="ChEBI" id="CHEBI:77893"/>
    </ligand>
</feature>
<evidence type="ECO:0000313" key="9">
    <source>
        <dbReference type="EMBL" id="RUO20963.1"/>
    </source>
</evidence>
<feature type="binding site" evidence="7">
    <location>
        <position position="325"/>
    </location>
    <ligand>
        <name>4-imidazolone-5-propanoate</name>
        <dbReference type="ChEBI" id="CHEBI:77893"/>
    </ligand>
</feature>
<keyword evidence="7" id="KW-0963">Cytoplasm</keyword>
<feature type="binding site" evidence="7">
    <location>
        <position position="77"/>
    </location>
    <ligand>
        <name>Zn(2+)</name>
        <dbReference type="ChEBI" id="CHEBI:29105"/>
    </ligand>
</feature>
<evidence type="ECO:0000313" key="10">
    <source>
        <dbReference type="Proteomes" id="UP000288395"/>
    </source>
</evidence>
<organism evidence="9 10">
    <name type="scientific">Aliidiomarina iranensis</name>
    <dbReference type="NCBI Taxonomy" id="1434071"/>
    <lineage>
        <taxon>Bacteria</taxon>
        <taxon>Pseudomonadati</taxon>
        <taxon>Pseudomonadota</taxon>
        <taxon>Gammaproteobacteria</taxon>
        <taxon>Alteromonadales</taxon>
        <taxon>Idiomarinaceae</taxon>
        <taxon>Aliidiomarina</taxon>
    </lineage>
</organism>
<dbReference type="CDD" id="cd01296">
    <property type="entry name" value="Imidazolone-5PH"/>
    <property type="match status" value="1"/>
</dbReference>
<comment type="subcellular location">
    <subcellularLocation>
        <location evidence="7">Cytoplasm</location>
    </subcellularLocation>
</comment>
<evidence type="ECO:0000256" key="4">
    <source>
        <dbReference type="ARBA" id="ARBA00022808"/>
    </source>
</evidence>
<evidence type="ECO:0000256" key="3">
    <source>
        <dbReference type="ARBA" id="ARBA00022801"/>
    </source>
</evidence>
<feature type="binding site" evidence="7">
    <location>
        <position position="320"/>
    </location>
    <ligand>
        <name>Fe(3+)</name>
        <dbReference type="ChEBI" id="CHEBI:29034"/>
    </ligand>
</feature>
<feature type="binding site" evidence="7">
    <location>
        <position position="320"/>
    </location>
    <ligand>
        <name>Zn(2+)</name>
        <dbReference type="ChEBI" id="CHEBI:29105"/>
    </ligand>
</feature>
<keyword evidence="5 7" id="KW-0862">Zinc</keyword>
<feature type="domain" description="Amidohydrolase-related" evidence="8">
    <location>
        <begin position="67"/>
        <end position="407"/>
    </location>
</feature>
<evidence type="ECO:0000256" key="1">
    <source>
        <dbReference type="ARBA" id="ARBA00012864"/>
    </source>
</evidence>
<feature type="binding site" evidence="7">
    <location>
        <position position="322"/>
    </location>
    <ligand>
        <name>N-formimidoyl-L-glutamate</name>
        <dbReference type="ChEBI" id="CHEBI:58928"/>
    </ligand>
</feature>
<keyword evidence="10" id="KW-1185">Reference proteome</keyword>
<feature type="binding site" evidence="7">
    <location>
        <position position="147"/>
    </location>
    <ligand>
        <name>N-formimidoyl-L-glutamate</name>
        <dbReference type="ChEBI" id="CHEBI:58928"/>
    </ligand>
</feature>
<feature type="binding site" evidence="7">
    <location>
        <position position="245"/>
    </location>
    <ligand>
        <name>Fe(3+)</name>
        <dbReference type="ChEBI" id="CHEBI:29034"/>
    </ligand>
</feature>
<feature type="binding site" evidence="7">
    <location>
        <position position="77"/>
    </location>
    <ligand>
        <name>Fe(3+)</name>
        <dbReference type="ChEBI" id="CHEBI:29034"/>
    </ligand>
</feature>
<dbReference type="UniPathway" id="UPA00379">
    <property type="reaction ID" value="UER00551"/>
</dbReference>
<feature type="binding site" evidence="7">
    <location>
        <position position="75"/>
    </location>
    <ligand>
        <name>Zn(2+)</name>
        <dbReference type="ChEBI" id="CHEBI:29105"/>
    </ligand>
</feature>
<keyword evidence="3 7" id="KW-0378">Hydrolase</keyword>
<dbReference type="Proteomes" id="UP000288395">
    <property type="component" value="Unassembled WGS sequence"/>
</dbReference>
<name>A0A432VWN4_9GAMM</name>
<dbReference type="GO" id="GO:0005506">
    <property type="term" value="F:iron ion binding"/>
    <property type="evidence" value="ECO:0007669"/>
    <property type="project" value="UniProtKB-UniRule"/>
</dbReference>
<dbReference type="GO" id="GO:0019556">
    <property type="term" value="P:L-histidine catabolic process to glutamate and formamide"/>
    <property type="evidence" value="ECO:0007669"/>
    <property type="project" value="UniProtKB-UniRule"/>
</dbReference>
<dbReference type="EC" id="3.5.2.7" evidence="1 7"/>
<dbReference type="GO" id="GO:0019557">
    <property type="term" value="P:L-histidine catabolic process to glutamate and formate"/>
    <property type="evidence" value="ECO:0007669"/>
    <property type="project" value="UniProtKB-UniPathway"/>
</dbReference>
<dbReference type="AlphaFoldDB" id="A0A432VWN4"/>
<keyword evidence="6 7" id="KW-0408">Iron</keyword>
<dbReference type="PANTHER" id="PTHR42752">
    <property type="entry name" value="IMIDAZOLONEPROPIONASE"/>
    <property type="match status" value="1"/>
</dbReference>
<dbReference type="GO" id="GO:0050480">
    <property type="term" value="F:imidazolonepropionase activity"/>
    <property type="evidence" value="ECO:0007669"/>
    <property type="project" value="UniProtKB-UniRule"/>
</dbReference>
<comment type="similarity">
    <text evidence="7">Belongs to the metallo-dependent hydrolases superfamily. HutI family.</text>
</comment>
<evidence type="ECO:0000256" key="2">
    <source>
        <dbReference type="ARBA" id="ARBA00022723"/>
    </source>
</evidence>
<dbReference type="FunFam" id="3.20.20.140:FF:000007">
    <property type="entry name" value="Imidazolonepropionase"/>
    <property type="match status" value="1"/>
</dbReference>
<dbReference type="HAMAP" id="MF_00372">
    <property type="entry name" value="HutI"/>
    <property type="match status" value="1"/>
</dbReference>
<keyword evidence="4 7" id="KW-0369">Histidine metabolism</keyword>
<dbReference type="InterPro" id="IPR032466">
    <property type="entry name" value="Metal_Hydrolase"/>
</dbReference>
<comment type="caution">
    <text evidence="9">The sequence shown here is derived from an EMBL/GenBank/DDBJ whole genome shotgun (WGS) entry which is preliminary data.</text>
</comment>
<feature type="binding site" evidence="7">
    <location>
        <position position="245"/>
    </location>
    <ligand>
        <name>Zn(2+)</name>
        <dbReference type="ChEBI" id="CHEBI:29105"/>
    </ligand>
</feature>
<evidence type="ECO:0000256" key="5">
    <source>
        <dbReference type="ARBA" id="ARBA00022833"/>
    </source>
</evidence>
<protein>
    <recommendedName>
        <fullName evidence="1 7">Imidazolonepropionase</fullName>
        <ecNumber evidence="1 7">3.5.2.7</ecNumber>
    </recommendedName>
    <alternativeName>
        <fullName evidence="7">Imidazolone-5-propionate hydrolase</fullName>
    </alternativeName>
</protein>
<evidence type="ECO:0000256" key="7">
    <source>
        <dbReference type="HAMAP-Rule" id="MF_00372"/>
    </source>
</evidence>
<dbReference type="NCBIfam" id="TIGR01224">
    <property type="entry name" value="hutI"/>
    <property type="match status" value="1"/>
</dbReference>
<comment type="cofactor">
    <cofactor evidence="7">
        <name>Zn(2+)</name>
        <dbReference type="ChEBI" id="CHEBI:29105"/>
    </cofactor>
    <cofactor evidence="7">
        <name>Fe(3+)</name>
        <dbReference type="ChEBI" id="CHEBI:29034"/>
    </cofactor>
    <text evidence="7">Binds 1 zinc or iron ion per subunit.</text>
</comment>
<keyword evidence="2 7" id="KW-0479">Metal-binding</keyword>
<feature type="binding site" evidence="7">
    <location>
        <position position="180"/>
    </location>
    <ligand>
        <name>4-imidazolone-5-propanoate</name>
        <dbReference type="ChEBI" id="CHEBI:77893"/>
    </ligand>
</feature>
<dbReference type="GO" id="GO:0008270">
    <property type="term" value="F:zinc ion binding"/>
    <property type="evidence" value="ECO:0007669"/>
    <property type="project" value="UniProtKB-UniRule"/>
</dbReference>
<feature type="binding site" evidence="7">
    <location>
        <position position="248"/>
    </location>
    <ligand>
        <name>4-imidazolone-5-propanoate</name>
        <dbReference type="ChEBI" id="CHEBI:77893"/>
    </ligand>
</feature>
<comment type="pathway">
    <text evidence="7">Amino-acid degradation; L-histidine degradation into L-glutamate; N-formimidoyl-L-glutamate from L-histidine: step 3/3.</text>
</comment>
<feature type="binding site" evidence="7">
    <location>
        <position position="75"/>
    </location>
    <ligand>
        <name>Fe(3+)</name>
        <dbReference type="ChEBI" id="CHEBI:29034"/>
    </ligand>
</feature>
<feature type="binding site" evidence="7">
    <location>
        <position position="84"/>
    </location>
    <ligand>
        <name>4-imidazolone-5-propanoate</name>
        <dbReference type="ChEBI" id="CHEBI:77893"/>
    </ligand>
</feature>
<dbReference type="SUPFAM" id="SSF51556">
    <property type="entry name" value="Metallo-dependent hydrolases"/>
    <property type="match status" value="1"/>
</dbReference>
<dbReference type="OrthoDB" id="9776455at2"/>
<reference evidence="10" key="1">
    <citation type="journal article" date="2018" name="Front. Microbiol.">
        <title>Genome-Based Analysis Reveals the Taxonomy and Diversity of the Family Idiomarinaceae.</title>
        <authorList>
            <person name="Liu Y."/>
            <person name="Lai Q."/>
            <person name="Shao Z."/>
        </authorList>
    </citation>
    <scope>NUCLEOTIDE SEQUENCE [LARGE SCALE GENOMIC DNA]</scope>
    <source>
        <strain evidence="10">GBPy7</strain>
    </source>
</reference>
<comment type="function">
    <text evidence="7">Catalyzes the hydrolytic cleavage of the carbon-nitrogen bond in imidazolone-5-propanoate to yield N-formimidoyl-L-glutamate. It is the third step in the universal histidine degradation pathway.</text>
</comment>
<dbReference type="Pfam" id="PF01979">
    <property type="entry name" value="Amidohydro_1"/>
    <property type="match status" value="1"/>
</dbReference>
<dbReference type="EMBL" id="PIPJ01000004">
    <property type="protein sequence ID" value="RUO20963.1"/>
    <property type="molecule type" value="Genomic_DNA"/>
</dbReference>
<dbReference type="GO" id="GO:0005737">
    <property type="term" value="C:cytoplasm"/>
    <property type="evidence" value="ECO:0007669"/>
    <property type="project" value="UniProtKB-SubCell"/>
</dbReference>
<dbReference type="Gene3D" id="2.30.40.10">
    <property type="entry name" value="Urease, subunit C, domain 1"/>
    <property type="match status" value="1"/>
</dbReference>
<sequence length="410" mass="43833">MPNNSAANNSWVLHSVTAAQMNTPDLGLLANASLAVVDGSIAWVGENSALPKRYKALPAIHGQGKLLTPALTDCHTHLVWAGSRASEFRQRLHGKSYEAIAAAGGGILATVTATREASEETLFAQSLPRAQALMQQGVAHIEIKSGYGLSLADELKQLRVARRIGNELPLKVTTTLLAAHALPPEFKQNPEAYINLVCEQIIPAAAAENLADAVDVFCENIGFSRGQTERVFQAAKQHGLPVKIHAEQLSDQDGSALMAEYQGLSADHLEYLSAKGIAAIAESGSVAVLLPGAFYFLRETKLPPVQALRDAGVPMAIATDANPGSSPIMQLPLMMHMACSLFRLTPEEAWLGVTRNAAQALGDNNQGTLAPGQRADLVLWNLSSPEQICYEFGINPLEKLWVEGKLVTDN</sequence>
<dbReference type="SUPFAM" id="SSF51338">
    <property type="entry name" value="Composite domain of metallo-dependent hydrolases"/>
    <property type="match status" value="1"/>
</dbReference>